<keyword evidence="1" id="KW-0472">Membrane</keyword>
<dbReference type="EnsemblPlants" id="TraesCS4B02G099000.1">
    <property type="protein sequence ID" value="TraesCS4B02G099000.1"/>
    <property type="gene ID" value="TraesCS4B02G099000"/>
</dbReference>
<evidence type="ECO:0000313" key="3">
    <source>
        <dbReference type="Proteomes" id="UP000019116"/>
    </source>
</evidence>
<dbReference type="PANTHER" id="PTHR35163:SF8">
    <property type="entry name" value="GENOME ASSEMBLY, CHROMOSOME: II"/>
    <property type="match status" value="1"/>
</dbReference>
<dbReference type="AlphaFoldDB" id="A0A3B6IN74"/>
<evidence type="ECO:0000313" key="2">
    <source>
        <dbReference type="EnsemblPlants" id="TraesCS4B02G099000.1"/>
    </source>
</evidence>
<accession>A0A3B6IN74</accession>
<dbReference type="Gramene" id="TraesCS4B02G099000.1">
    <property type="protein sequence ID" value="TraesCS4B02G099000.1"/>
    <property type="gene ID" value="TraesCS4B02G099000"/>
</dbReference>
<proteinExistence type="predicted"/>
<reference evidence="2" key="2">
    <citation type="submission" date="2018-10" db="UniProtKB">
        <authorList>
            <consortium name="EnsemblPlants"/>
        </authorList>
    </citation>
    <scope>IDENTIFICATION</scope>
</reference>
<evidence type="ECO:0008006" key="4">
    <source>
        <dbReference type="Google" id="ProtNLM"/>
    </source>
</evidence>
<dbReference type="PANTHER" id="PTHR35163">
    <property type="entry name" value="OS02G0467300 PROTEIN"/>
    <property type="match status" value="1"/>
</dbReference>
<dbReference type="Gramene" id="TraesJAG4B03G02261810.1">
    <property type="protein sequence ID" value="TraesJAG4B03G02261810.1"/>
    <property type="gene ID" value="TraesJAG4B03G02261810"/>
</dbReference>
<dbReference type="Proteomes" id="UP000019116">
    <property type="component" value="Chromosome 4B"/>
</dbReference>
<protein>
    <recommendedName>
        <fullName evidence="4">Zinc finger GRF-type domain-containing protein</fullName>
    </recommendedName>
</protein>
<feature type="transmembrane region" description="Helical" evidence="1">
    <location>
        <begin position="140"/>
        <end position="162"/>
    </location>
</feature>
<keyword evidence="1" id="KW-1133">Transmembrane helix</keyword>
<name>A0A3B6IN74_WHEAT</name>
<organism evidence="2">
    <name type="scientific">Triticum aestivum</name>
    <name type="common">Wheat</name>
    <dbReference type="NCBI Taxonomy" id="4565"/>
    <lineage>
        <taxon>Eukaryota</taxon>
        <taxon>Viridiplantae</taxon>
        <taxon>Streptophyta</taxon>
        <taxon>Embryophyta</taxon>
        <taxon>Tracheophyta</taxon>
        <taxon>Spermatophyta</taxon>
        <taxon>Magnoliopsida</taxon>
        <taxon>Liliopsida</taxon>
        <taxon>Poales</taxon>
        <taxon>Poaceae</taxon>
        <taxon>BOP clade</taxon>
        <taxon>Pooideae</taxon>
        <taxon>Triticodae</taxon>
        <taxon>Triticeae</taxon>
        <taxon>Triticinae</taxon>
        <taxon>Triticum</taxon>
    </lineage>
</organism>
<dbReference type="SMR" id="A0A3B6IN74"/>
<reference evidence="2" key="1">
    <citation type="submission" date="2018-08" db="EMBL/GenBank/DDBJ databases">
        <authorList>
            <person name="Rossello M."/>
        </authorList>
    </citation>
    <scope>NUCLEOTIDE SEQUENCE [LARGE SCALE GENOMIC DNA]</scope>
    <source>
        <strain evidence="2">cv. Chinese Spring</strain>
    </source>
</reference>
<keyword evidence="1" id="KW-0812">Transmembrane</keyword>
<evidence type="ECO:0000256" key="1">
    <source>
        <dbReference type="SAM" id="Phobius"/>
    </source>
</evidence>
<sequence length="168" mass="18828">MSTSAISSENSPPAAEQVDGVGIVQHSSEFYLADSTYCGLEPRSKHRCPRHQLIPACRVAWGGASTERRFLGCPLDLPDECEWAVWVDPPPPERVGLAFEELHEVIEHSWIRSHHLEKRSIDLAKKNRALNKELKKMKEIMCIGTMLFASIFICFLAISMAVCAQNAH</sequence>
<keyword evidence="3" id="KW-1185">Reference proteome</keyword>